<dbReference type="SUPFAM" id="SSF56112">
    <property type="entry name" value="Protein kinase-like (PK-like)"/>
    <property type="match status" value="1"/>
</dbReference>
<keyword evidence="2" id="KW-0723">Serine/threonine-protein kinase</keyword>
<evidence type="ECO:0000256" key="1">
    <source>
        <dbReference type="ARBA" id="ARBA00012513"/>
    </source>
</evidence>
<evidence type="ECO:0000313" key="11">
    <source>
        <dbReference type="Proteomes" id="UP000268285"/>
    </source>
</evidence>
<evidence type="ECO:0000256" key="5">
    <source>
        <dbReference type="ARBA" id="ARBA00022777"/>
    </source>
</evidence>
<dbReference type="GO" id="GO:0004674">
    <property type="term" value="F:protein serine/threonine kinase activity"/>
    <property type="evidence" value="ECO:0007669"/>
    <property type="project" value="UniProtKB-KW"/>
</dbReference>
<feature type="region of interest" description="Disordered" evidence="7">
    <location>
        <begin position="242"/>
        <end position="264"/>
    </location>
</feature>
<keyword evidence="6" id="KW-0067">ATP-binding</keyword>
<keyword evidence="8" id="KW-0812">Transmembrane</keyword>
<dbReference type="SMART" id="SM00220">
    <property type="entry name" value="S_TKc"/>
    <property type="match status" value="1"/>
</dbReference>
<dbReference type="Proteomes" id="UP000268285">
    <property type="component" value="Unassembled WGS sequence"/>
</dbReference>
<sequence>MRRHRSSLRSARRSALDYAHHRGLFHRDVKPANILLTEPDGGQASRVFLADFGLARRVDDATGLTATDVTVGTMAYIAPEQLKGDPVDGRADQYALACTAFNLLAGVPPYSDANPAVVISQHISASPPPISAYRPELAALDSVFAKAMAKNPADRFGSCAQFAAQLRRQLSPDFAYADEIPLRADTQDTQPAIDRTVPAYPRASTNRKRLSQRRGLLVGALVSILLLIAGGVFAAVKLTRSDKPAATESHGTTGTPSVRGTQHGSVHRCLAGRLRQGHDVRRWSGPQWPAV</sequence>
<keyword evidence="8" id="KW-0472">Membrane</keyword>
<dbReference type="PROSITE" id="PS00108">
    <property type="entry name" value="PROTEIN_KINASE_ST"/>
    <property type="match status" value="1"/>
</dbReference>
<reference evidence="10 11" key="1">
    <citation type="submission" date="2018-09" db="EMBL/GenBank/DDBJ databases">
        <authorList>
            <person name="Tagini F."/>
        </authorList>
    </citation>
    <scope>NUCLEOTIDE SEQUENCE [LARGE SCALE GENOMIC DNA]</scope>
    <source>
        <strain evidence="10 11">MK142</strain>
    </source>
</reference>
<evidence type="ECO:0000256" key="8">
    <source>
        <dbReference type="SAM" id="Phobius"/>
    </source>
</evidence>
<evidence type="ECO:0000256" key="7">
    <source>
        <dbReference type="SAM" id="MobiDB-lite"/>
    </source>
</evidence>
<evidence type="ECO:0000259" key="9">
    <source>
        <dbReference type="PROSITE" id="PS50011"/>
    </source>
</evidence>
<evidence type="ECO:0000256" key="6">
    <source>
        <dbReference type="ARBA" id="ARBA00022840"/>
    </source>
</evidence>
<keyword evidence="3 10" id="KW-0808">Transferase</keyword>
<accession>A0A498QXE4</accession>
<keyword evidence="5 10" id="KW-0418">Kinase</keyword>
<evidence type="ECO:0000313" key="10">
    <source>
        <dbReference type="EMBL" id="VBA51133.1"/>
    </source>
</evidence>
<proteinExistence type="predicted"/>
<feature type="domain" description="Protein kinase" evidence="9">
    <location>
        <begin position="1"/>
        <end position="174"/>
    </location>
</feature>
<dbReference type="EC" id="2.7.11.1" evidence="1"/>
<dbReference type="GO" id="GO:0005524">
    <property type="term" value="F:ATP binding"/>
    <property type="evidence" value="ECO:0007669"/>
    <property type="project" value="UniProtKB-KW"/>
</dbReference>
<keyword evidence="4" id="KW-0547">Nucleotide-binding</keyword>
<dbReference type="AlphaFoldDB" id="A0A498QXE4"/>
<dbReference type="InterPro" id="IPR011009">
    <property type="entry name" value="Kinase-like_dom_sf"/>
</dbReference>
<organism evidence="10 11">
    <name type="scientific">Mycobacterium pseudokansasii</name>
    <dbReference type="NCBI Taxonomy" id="2341080"/>
    <lineage>
        <taxon>Bacteria</taxon>
        <taxon>Bacillati</taxon>
        <taxon>Actinomycetota</taxon>
        <taxon>Actinomycetes</taxon>
        <taxon>Mycobacteriales</taxon>
        <taxon>Mycobacteriaceae</taxon>
        <taxon>Mycobacterium</taxon>
    </lineage>
</organism>
<evidence type="ECO:0000256" key="2">
    <source>
        <dbReference type="ARBA" id="ARBA00022527"/>
    </source>
</evidence>
<dbReference type="PANTHER" id="PTHR43289">
    <property type="entry name" value="MITOGEN-ACTIVATED PROTEIN KINASE KINASE KINASE 20-RELATED"/>
    <property type="match status" value="1"/>
</dbReference>
<dbReference type="CDD" id="cd14014">
    <property type="entry name" value="STKc_PknB_like"/>
    <property type="match status" value="1"/>
</dbReference>
<gene>
    <name evidence="10" type="primary">pknF_6</name>
    <name evidence="10" type="ORF">LAUMK142_02950</name>
</gene>
<name>A0A498QXE4_9MYCO</name>
<dbReference type="InterPro" id="IPR000719">
    <property type="entry name" value="Prot_kinase_dom"/>
</dbReference>
<dbReference type="Pfam" id="PF00069">
    <property type="entry name" value="Pkinase"/>
    <property type="match status" value="1"/>
</dbReference>
<dbReference type="PROSITE" id="PS50011">
    <property type="entry name" value="PROTEIN_KINASE_DOM"/>
    <property type="match status" value="1"/>
</dbReference>
<evidence type="ECO:0000256" key="3">
    <source>
        <dbReference type="ARBA" id="ARBA00022679"/>
    </source>
</evidence>
<dbReference type="Gene3D" id="1.10.510.10">
    <property type="entry name" value="Transferase(Phosphotransferase) domain 1"/>
    <property type="match status" value="1"/>
</dbReference>
<feature type="transmembrane region" description="Helical" evidence="8">
    <location>
        <begin position="216"/>
        <end position="236"/>
    </location>
</feature>
<dbReference type="InterPro" id="IPR008271">
    <property type="entry name" value="Ser/Thr_kinase_AS"/>
</dbReference>
<evidence type="ECO:0000256" key="4">
    <source>
        <dbReference type="ARBA" id="ARBA00022741"/>
    </source>
</evidence>
<dbReference type="GO" id="GO:0080090">
    <property type="term" value="P:regulation of primary metabolic process"/>
    <property type="evidence" value="ECO:0007669"/>
    <property type="project" value="UniProtKB-ARBA"/>
</dbReference>
<feature type="compositionally biased region" description="Polar residues" evidence="7">
    <location>
        <begin position="249"/>
        <end position="264"/>
    </location>
</feature>
<keyword evidence="11" id="KW-1185">Reference proteome</keyword>
<protein>
    <recommendedName>
        <fullName evidence="1">non-specific serine/threonine protein kinase</fullName>
        <ecNumber evidence="1">2.7.11.1</ecNumber>
    </recommendedName>
</protein>
<keyword evidence="8" id="KW-1133">Transmembrane helix</keyword>
<dbReference type="PANTHER" id="PTHR43289:SF6">
    <property type="entry name" value="SERINE_THREONINE-PROTEIN KINASE NEKL-3"/>
    <property type="match status" value="1"/>
</dbReference>
<dbReference type="EMBL" id="UPHU01000001">
    <property type="protein sequence ID" value="VBA51133.1"/>
    <property type="molecule type" value="Genomic_DNA"/>
</dbReference>